<gene>
    <name evidence="1" type="ORF">LCGC14_0779390</name>
</gene>
<organism evidence="1">
    <name type="scientific">marine sediment metagenome</name>
    <dbReference type="NCBI Taxonomy" id="412755"/>
    <lineage>
        <taxon>unclassified sequences</taxon>
        <taxon>metagenomes</taxon>
        <taxon>ecological metagenomes</taxon>
    </lineage>
</organism>
<comment type="caution">
    <text evidence="1">The sequence shown here is derived from an EMBL/GenBank/DDBJ whole genome shotgun (WGS) entry which is preliminary data.</text>
</comment>
<dbReference type="AlphaFoldDB" id="A0A0F9PW50"/>
<protein>
    <recommendedName>
        <fullName evidence="2">Roadblock/LAMTOR2 domain-containing protein</fullName>
    </recommendedName>
</protein>
<accession>A0A0F9PW50</accession>
<evidence type="ECO:0008006" key="2">
    <source>
        <dbReference type="Google" id="ProtNLM"/>
    </source>
</evidence>
<dbReference type="Gene3D" id="3.30.450.30">
    <property type="entry name" value="Dynein light chain 2a, cytoplasmic"/>
    <property type="match status" value="1"/>
</dbReference>
<dbReference type="SUPFAM" id="SSF103196">
    <property type="entry name" value="Roadblock/LC7 domain"/>
    <property type="match status" value="1"/>
</dbReference>
<dbReference type="EMBL" id="LAZR01002006">
    <property type="protein sequence ID" value="KKN35850.1"/>
    <property type="molecule type" value="Genomic_DNA"/>
</dbReference>
<evidence type="ECO:0000313" key="1">
    <source>
        <dbReference type="EMBL" id="KKN35850.1"/>
    </source>
</evidence>
<reference evidence="1" key="1">
    <citation type="journal article" date="2015" name="Nature">
        <title>Complex archaea that bridge the gap between prokaryotes and eukaryotes.</title>
        <authorList>
            <person name="Spang A."/>
            <person name="Saw J.H."/>
            <person name="Jorgensen S.L."/>
            <person name="Zaremba-Niedzwiedzka K."/>
            <person name="Martijn J."/>
            <person name="Lind A.E."/>
            <person name="van Eijk R."/>
            <person name="Schleper C."/>
            <person name="Guy L."/>
            <person name="Ettema T.J."/>
        </authorList>
    </citation>
    <scope>NUCLEOTIDE SEQUENCE</scope>
</reference>
<name>A0A0F9PW50_9ZZZZ</name>
<sequence length="120" mass="13426">MMTEKPELNSDAVLENIIKELGSGVFFIIITSENGAVIKSYINEEFNKNSIGLNMAQLYELAEEIASDVGIHNPDFTVIHSDNFYIISVKILAKIVVLLTEDQISFEKIFEIINNSITSN</sequence>
<proteinExistence type="predicted"/>